<proteinExistence type="predicted"/>
<name>A0AA36CIR8_9BILA</name>
<evidence type="ECO:0000256" key="2">
    <source>
        <dbReference type="ARBA" id="ARBA00022692"/>
    </source>
</evidence>
<evidence type="ECO:0000313" key="6">
    <source>
        <dbReference type="EMBL" id="CAJ0569834.1"/>
    </source>
</evidence>
<protein>
    <submittedName>
        <fullName evidence="6">Uncharacterized protein</fullName>
    </submittedName>
</protein>
<evidence type="ECO:0000256" key="4">
    <source>
        <dbReference type="ARBA" id="ARBA00023136"/>
    </source>
</evidence>
<evidence type="ECO:0000256" key="1">
    <source>
        <dbReference type="ARBA" id="ARBA00004141"/>
    </source>
</evidence>
<dbReference type="InterPro" id="IPR018499">
    <property type="entry name" value="Tetraspanin/Peripherin"/>
</dbReference>
<comment type="caution">
    <text evidence="6">The sequence shown here is derived from an EMBL/GenBank/DDBJ whole genome shotgun (WGS) entry which is preliminary data.</text>
</comment>
<reference evidence="6" key="1">
    <citation type="submission" date="2023-06" db="EMBL/GenBank/DDBJ databases">
        <authorList>
            <person name="Delattre M."/>
        </authorList>
    </citation>
    <scope>NUCLEOTIDE SEQUENCE</scope>
    <source>
        <strain evidence="6">AF72</strain>
    </source>
</reference>
<dbReference type="Proteomes" id="UP001177023">
    <property type="component" value="Unassembled WGS sequence"/>
</dbReference>
<keyword evidence="4 5" id="KW-0472">Membrane</keyword>
<feature type="transmembrane region" description="Helical" evidence="5">
    <location>
        <begin position="94"/>
        <end position="123"/>
    </location>
</feature>
<keyword evidence="2 5" id="KW-0812">Transmembrane</keyword>
<dbReference type="Pfam" id="PF00335">
    <property type="entry name" value="Tetraspanin"/>
    <property type="match status" value="1"/>
</dbReference>
<evidence type="ECO:0000256" key="5">
    <source>
        <dbReference type="SAM" id="Phobius"/>
    </source>
</evidence>
<dbReference type="EMBL" id="CATQJA010002151">
    <property type="protein sequence ID" value="CAJ0569834.1"/>
    <property type="molecule type" value="Genomic_DNA"/>
</dbReference>
<comment type="subcellular location">
    <subcellularLocation>
        <location evidence="1">Membrane</location>
        <topology evidence="1">Multi-pass membrane protein</topology>
    </subcellularLocation>
</comment>
<organism evidence="6 7">
    <name type="scientific">Mesorhabditis spiculigera</name>
    <dbReference type="NCBI Taxonomy" id="96644"/>
    <lineage>
        <taxon>Eukaryota</taxon>
        <taxon>Metazoa</taxon>
        <taxon>Ecdysozoa</taxon>
        <taxon>Nematoda</taxon>
        <taxon>Chromadorea</taxon>
        <taxon>Rhabditida</taxon>
        <taxon>Rhabditina</taxon>
        <taxon>Rhabditomorpha</taxon>
        <taxon>Rhabditoidea</taxon>
        <taxon>Rhabditidae</taxon>
        <taxon>Mesorhabditinae</taxon>
        <taxon>Mesorhabditis</taxon>
    </lineage>
</organism>
<evidence type="ECO:0000313" key="7">
    <source>
        <dbReference type="Proteomes" id="UP001177023"/>
    </source>
</evidence>
<dbReference type="AlphaFoldDB" id="A0AA36CIR8"/>
<feature type="non-terminal residue" evidence="6">
    <location>
        <position position="135"/>
    </location>
</feature>
<sequence>MLQVKSYEDWLGATWDSKMEEATKSYEKPRHGIGAVGGRKWIWKSRHLAVTKMASTPTPRIAECHFITQPLNTYTQFLHEKGCADALFEFSETWLTMIVVVCVVAGIIQLLGIILTMCLCCCVNQKNNKEEEYAY</sequence>
<keyword evidence="3 5" id="KW-1133">Transmembrane helix</keyword>
<keyword evidence="7" id="KW-1185">Reference proteome</keyword>
<gene>
    <name evidence="6" type="ORF">MSPICULIGERA_LOCUS8292</name>
</gene>
<dbReference type="GO" id="GO:0016020">
    <property type="term" value="C:membrane"/>
    <property type="evidence" value="ECO:0007669"/>
    <property type="project" value="UniProtKB-SubCell"/>
</dbReference>
<evidence type="ECO:0000256" key="3">
    <source>
        <dbReference type="ARBA" id="ARBA00022989"/>
    </source>
</evidence>
<accession>A0AA36CIR8</accession>